<reference evidence="1 2" key="1">
    <citation type="journal article" date="2021" name="Elife">
        <title>Chloroplast acquisition without the gene transfer in kleptoplastic sea slugs, Plakobranchus ocellatus.</title>
        <authorList>
            <person name="Maeda T."/>
            <person name="Takahashi S."/>
            <person name="Yoshida T."/>
            <person name="Shimamura S."/>
            <person name="Takaki Y."/>
            <person name="Nagai Y."/>
            <person name="Toyoda A."/>
            <person name="Suzuki Y."/>
            <person name="Arimoto A."/>
            <person name="Ishii H."/>
            <person name="Satoh N."/>
            <person name="Nishiyama T."/>
            <person name="Hasebe M."/>
            <person name="Maruyama T."/>
            <person name="Minagawa J."/>
            <person name="Obokata J."/>
            <person name="Shigenobu S."/>
        </authorList>
    </citation>
    <scope>NUCLEOTIDE SEQUENCE [LARGE SCALE GENOMIC DNA]</scope>
</reference>
<dbReference type="AlphaFoldDB" id="A0AAV3YSV6"/>
<organism evidence="1 2">
    <name type="scientific">Plakobranchus ocellatus</name>
    <dbReference type="NCBI Taxonomy" id="259542"/>
    <lineage>
        <taxon>Eukaryota</taxon>
        <taxon>Metazoa</taxon>
        <taxon>Spiralia</taxon>
        <taxon>Lophotrochozoa</taxon>
        <taxon>Mollusca</taxon>
        <taxon>Gastropoda</taxon>
        <taxon>Heterobranchia</taxon>
        <taxon>Euthyneura</taxon>
        <taxon>Panpulmonata</taxon>
        <taxon>Sacoglossa</taxon>
        <taxon>Placobranchoidea</taxon>
        <taxon>Plakobranchidae</taxon>
        <taxon>Plakobranchus</taxon>
    </lineage>
</organism>
<proteinExistence type="predicted"/>
<keyword evidence="2" id="KW-1185">Reference proteome</keyword>
<protein>
    <submittedName>
        <fullName evidence="1">Uncharacterized protein</fullName>
    </submittedName>
</protein>
<dbReference type="EMBL" id="BLXT01001356">
    <property type="protein sequence ID" value="GFN85043.1"/>
    <property type="molecule type" value="Genomic_DNA"/>
</dbReference>
<evidence type="ECO:0000313" key="2">
    <source>
        <dbReference type="Proteomes" id="UP000735302"/>
    </source>
</evidence>
<sequence length="95" mass="10461">MAISRCQYHQRNFRDSRGVIDRQSLVGIGCSPLSCSDGPLASPLLCAVALSRPCMWSAMRGQKLHASSRHFESCFSPVVRTDVRQDQSHGKGDVI</sequence>
<evidence type="ECO:0000313" key="1">
    <source>
        <dbReference type="EMBL" id="GFN85043.1"/>
    </source>
</evidence>
<name>A0AAV3YSV6_9GAST</name>
<gene>
    <name evidence="1" type="ORF">PoB_001154900</name>
</gene>
<accession>A0AAV3YSV6</accession>
<dbReference type="Proteomes" id="UP000735302">
    <property type="component" value="Unassembled WGS sequence"/>
</dbReference>
<comment type="caution">
    <text evidence="1">The sequence shown here is derived from an EMBL/GenBank/DDBJ whole genome shotgun (WGS) entry which is preliminary data.</text>
</comment>